<dbReference type="Proteomes" id="UP001162483">
    <property type="component" value="Unassembled WGS sequence"/>
</dbReference>
<dbReference type="InterPro" id="IPR028015">
    <property type="entry name" value="CCDC84-like"/>
</dbReference>
<gene>
    <name evidence="1" type="ORF">SPARVUS_LOCUS9990574</name>
</gene>
<dbReference type="EMBL" id="CATNWA010015539">
    <property type="protein sequence ID" value="CAI9584300.1"/>
    <property type="molecule type" value="Genomic_DNA"/>
</dbReference>
<name>A0ABN9EHE8_9NEOB</name>
<proteinExistence type="predicted"/>
<protein>
    <submittedName>
        <fullName evidence="1">Uncharacterized protein</fullName>
    </submittedName>
</protein>
<evidence type="ECO:0000313" key="1">
    <source>
        <dbReference type="EMBL" id="CAI9584300.1"/>
    </source>
</evidence>
<comment type="caution">
    <text evidence="1">The sequence shown here is derived from an EMBL/GenBank/DDBJ whole genome shotgun (WGS) entry which is preliminary data.</text>
</comment>
<dbReference type="PANTHER" id="PTHR31198:SF1">
    <property type="entry name" value="CENTROSOMAL AT-AC SPLICING FACTOR"/>
    <property type="match status" value="1"/>
</dbReference>
<dbReference type="Pfam" id="PF14968">
    <property type="entry name" value="CCDC84"/>
    <property type="match status" value="1"/>
</dbReference>
<dbReference type="PANTHER" id="PTHR31198">
    <property type="entry name" value="COILED-COIL DOMAIN-CONTAINING PROTEIN 84"/>
    <property type="match status" value="1"/>
</dbReference>
<reference evidence="1" key="1">
    <citation type="submission" date="2023-05" db="EMBL/GenBank/DDBJ databases">
        <authorList>
            <person name="Stuckert A."/>
        </authorList>
    </citation>
    <scope>NUCLEOTIDE SEQUENCE</scope>
</reference>
<organism evidence="1 2">
    <name type="scientific">Staurois parvus</name>
    <dbReference type="NCBI Taxonomy" id="386267"/>
    <lineage>
        <taxon>Eukaryota</taxon>
        <taxon>Metazoa</taxon>
        <taxon>Chordata</taxon>
        <taxon>Craniata</taxon>
        <taxon>Vertebrata</taxon>
        <taxon>Euteleostomi</taxon>
        <taxon>Amphibia</taxon>
        <taxon>Batrachia</taxon>
        <taxon>Anura</taxon>
        <taxon>Neobatrachia</taxon>
        <taxon>Ranoidea</taxon>
        <taxon>Ranidae</taxon>
        <taxon>Staurois</taxon>
    </lineage>
</organism>
<keyword evidence="2" id="KW-1185">Reference proteome</keyword>
<evidence type="ECO:0000313" key="2">
    <source>
        <dbReference type="Proteomes" id="UP001162483"/>
    </source>
</evidence>
<accession>A0ABN9EHE8</accession>
<sequence>MIKVAAVEKFSLQEHEKLWCHCCEEEVRRHVSDGKVTVMYGGLLEHMYSPEHKKAVNKFWWTHQADRKLKAHFFFFLQKSLKGSNLQ</sequence>